<evidence type="ECO:0000313" key="2">
    <source>
        <dbReference type="EMBL" id="PHJ19718.1"/>
    </source>
</evidence>
<feature type="non-terminal residue" evidence="2">
    <location>
        <position position="1"/>
    </location>
</feature>
<sequence>PLVCIPSLSSLNIGELILPISFISHLLSRIILLIPLFRSLIQLYLFSRLQRT</sequence>
<dbReference type="AlphaFoldDB" id="A0A2C6KTG6"/>
<protein>
    <submittedName>
        <fullName evidence="2">Uncharacterized protein</fullName>
    </submittedName>
</protein>
<keyword evidence="3" id="KW-1185">Reference proteome</keyword>
<name>A0A2C6KTG6_9APIC</name>
<keyword evidence="1" id="KW-1133">Transmembrane helix</keyword>
<dbReference type="RefSeq" id="XP_067921414.1">
    <property type="nucleotide sequence ID" value="XM_068066610.1"/>
</dbReference>
<dbReference type="Proteomes" id="UP000221165">
    <property type="component" value="Unassembled WGS sequence"/>
</dbReference>
<accession>A0A2C6KTG6</accession>
<dbReference type="GeneID" id="94429821"/>
<evidence type="ECO:0000313" key="3">
    <source>
        <dbReference type="Proteomes" id="UP000221165"/>
    </source>
</evidence>
<evidence type="ECO:0000256" key="1">
    <source>
        <dbReference type="SAM" id="Phobius"/>
    </source>
</evidence>
<keyword evidence="1" id="KW-0472">Membrane</keyword>
<organism evidence="2 3">
    <name type="scientific">Cystoisospora suis</name>
    <dbReference type="NCBI Taxonomy" id="483139"/>
    <lineage>
        <taxon>Eukaryota</taxon>
        <taxon>Sar</taxon>
        <taxon>Alveolata</taxon>
        <taxon>Apicomplexa</taxon>
        <taxon>Conoidasida</taxon>
        <taxon>Coccidia</taxon>
        <taxon>Eucoccidiorida</taxon>
        <taxon>Eimeriorina</taxon>
        <taxon>Sarcocystidae</taxon>
        <taxon>Cystoisospora</taxon>
    </lineage>
</organism>
<dbReference type="EMBL" id="MIGC01003264">
    <property type="protein sequence ID" value="PHJ19718.1"/>
    <property type="molecule type" value="Genomic_DNA"/>
</dbReference>
<reference evidence="2 3" key="1">
    <citation type="journal article" date="2017" name="Int. J. Parasitol.">
        <title>The genome of the protozoan parasite Cystoisospora suis and a reverse vaccinology approach to identify vaccine candidates.</title>
        <authorList>
            <person name="Palmieri N."/>
            <person name="Shrestha A."/>
            <person name="Ruttkowski B."/>
            <person name="Beck T."/>
            <person name="Vogl C."/>
            <person name="Tomley F."/>
            <person name="Blake D.P."/>
            <person name="Joachim A."/>
        </authorList>
    </citation>
    <scope>NUCLEOTIDE SEQUENCE [LARGE SCALE GENOMIC DNA]</scope>
    <source>
        <strain evidence="2 3">Wien I</strain>
    </source>
</reference>
<proteinExistence type="predicted"/>
<comment type="caution">
    <text evidence="2">The sequence shown here is derived from an EMBL/GenBank/DDBJ whole genome shotgun (WGS) entry which is preliminary data.</text>
</comment>
<gene>
    <name evidence="2" type="ORF">CSUI_006451</name>
</gene>
<dbReference type="VEuPathDB" id="ToxoDB:CSUI_006451"/>
<keyword evidence="1" id="KW-0812">Transmembrane</keyword>
<feature type="transmembrane region" description="Helical" evidence="1">
    <location>
        <begin position="16"/>
        <end position="41"/>
    </location>
</feature>